<accession>A0ABX7NPF7</accession>
<dbReference type="SUPFAM" id="SSF48452">
    <property type="entry name" value="TPR-like"/>
    <property type="match status" value="2"/>
</dbReference>
<keyword evidence="1" id="KW-0677">Repeat</keyword>
<name>A0ABX7NPF7_9BACT</name>
<dbReference type="Pfam" id="PF13432">
    <property type="entry name" value="TPR_16"/>
    <property type="match status" value="2"/>
</dbReference>
<feature type="compositionally biased region" description="Pro residues" evidence="4">
    <location>
        <begin position="37"/>
        <end position="46"/>
    </location>
</feature>
<dbReference type="EMBL" id="CP071090">
    <property type="protein sequence ID" value="QSQ20323.1"/>
    <property type="molecule type" value="Genomic_DNA"/>
</dbReference>
<evidence type="ECO:0000313" key="6">
    <source>
        <dbReference type="Proteomes" id="UP000662747"/>
    </source>
</evidence>
<dbReference type="InterPro" id="IPR011990">
    <property type="entry name" value="TPR-like_helical_dom_sf"/>
</dbReference>
<gene>
    <name evidence="5" type="ORF">JY651_34400</name>
</gene>
<dbReference type="PROSITE" id="PS50005">
    <property type="entry name" value="TPR"/>
    <property type="match status" value="1"/>
</dbReference>
<evidence type="ECO:0000256" key="1">
    <source>
        <dbReference type="ARBA" id="ARBA00022737"/>
    </source>
</evidence>
<dbReference type="Gene3D" id="1.25.40.10">
    <property type="entry name" value="Tetratricopeptide repeat domain"/>
    <property type="match status" value="2"/>
</dbReference>
<protein>
    <submittedName>
        <fullName evidence="5">Tetratricopeptide repeat protein</fullName>
    </submittedName>
</protein>
<keyword evidence="6" id="KW-1185">Reference proteome</keyword>
<evidence type="ECO:0000256" key="3">
    <source>
        <dbReference type="PROSITE-ProRule" id="PRU00339"/>
    </source>
</evidence>
<organism evidence="5 6">
    <name type="scientific">Pyxidicoccus parkwayensis</name>
    <dbReference type="NCBI Taxonomy" id="2813578"/>
    <lineage>
        <taxon>Bacteria</taxon>
        <taxon>Pseudomonadati</taxon>
        <taxon>Myxococcota</taxon>
        <taxon>Myxococcia</taxon>
        <taxon>Myxococcales</taxon>
        <taxon>Cystobacterineae</taxon>
        <taxon>Myxococcaceae</taxon>
        <taxon>Pyxidicoccus</taxon>
    </lineage>
</organism>
<keyword evidence="2 3" id="KW-0802">TPR repeat</keyword>
<sequence>MTEFKFRGAWLVLLVPLIVPLLVRAQALPPPEKPEAKPPPPPPPAALTPSIAAPKELSPEAKDGIRLAQENCASDGFDRAGCDKAVKLLQEAQRKDPENNDVQLALAQAYWNTSFKESPQARTRGELKQRALDIYQGMVDRGTKDARPYWELSLRQKTDAMRVTLLERVVALNPFHPRANRDLAQAQLSEGNVEAAEKSYEKHLEVSPYRDSQDALDHMDFAKRLANAGRPEAAAQVMEKVSKLIQGERRSTRCEIWRSVDARLYQSKSDVVQKVRSLLPYCTKTEELERASDLEKQGRVDEAIDAAKRQVAENPRPEGSYVLLERLYHRKGRPDEAAQVALNQLDAEPDVKERCERFRALKPATVRAMPRDRVETLRRDCKQPE</sequence>
<dbReference type="InterPro" id="IPR019734">
    <property type="entry name" value="TPR_rpt"/>
</dbReference>
<dbReference type="PANTHER" id="PTHR45586:SF1">
    <property type="entry name" value="LIPOPOLYSACCHARIDE ASSEMBLY PROTEIN B"/>
    <property type="match status" value="1"/>
</dbReference>
<dbReference type="InterPro" id="IPR051012">
    <property type="entry name" value="CellSynth/LPSAsmb/PSIAsmb"/>
</dbReference>
<dbReference type="RefSeq" id="WP_206721903.1">
    <property type="nucleotide sequence ID" value="NZ_CP071090.1"/>
</dbReference>
<proteinExistence type="predicted"/>
<feature type="region of interest" description="Disordered" evidence="4">
    <location>
        <begin position="30"/>
        <end position="55"/>
    </location>
</feature>
<dbReference type="PANTHER" id="PTHR45586">
    <property type="entry name" value="TPR REPEAT-CONTAINING PROTEIN PA4667"/>
    <property type="match status" value="1"/>
</dbReference>
<dbReference type="Pfam" id="PF13176">
    <property type="entry name" value="TPR_7"/>
    <property type="match status" value="1"/>
</dbReference>
<evidence type="ECO:0000313" key="5">
    <source>
        <dbReference type="EMBL" id="QSQ20323.1"/>
    </source>
</evidence>
<evidence type="ECO:0000256" key="2">
    <source>
        <dbReference type="ARBA" id="ARBA00022803"/>
    </source>
</evidence>
<dbReference type="Proteomes" id="UP000662747">
    <property type="component" value="Chromosome"/>
</dbReference>
<feature type="repeat" description="TPR" evidence="3">
    <location>
        <begin position="177"/>
        <end position="210"/>
    </location>
</feature>
<evidence type="ECO:0000256" key="4">
    <source>
        <dbReference type="SAM" id="MobiDB-lite"/>
    </source>
</evidence>
<reference evidence="5 6" key="1">
    <citation type="submission" date="2021-02" db="EMBL/GenBank/DDBJ databases">
        <title>De Novo genome assembly of isolated myxobacteria.</title>
        <authorList>
            <person name="Stevens D.C."/>
        </authorList>
    </citation>
    <scope>NUCLEOTIDE SEQUENCE [LARGE SCALE GENOMIC DNA]</scope>
    <source>
        <strain evidence="6">SCPEA02</strain>
    </source>
</reference>